<reference evidence="2 3" key="1">
    <citation type="journal article" date="2015" name="Nature">
        <title>rRNA introns, odd ribosomes, and small enigmatic genomes across a large radiation of phyla.</title>
        <authorList>
            <person name="Brown C.T."/>
            <person name="Hug L.A."/>
            <person name="Thomas B.C."/>
            <person name="Sharon I."/>
            <person name="Castelle C.J."/>
            <person name="Singh A."/>
            <person name="Wilkins M.J."/>
            <person name="Williams K.H."/>
            <person name="Banfield J.F."/>
        </authorList>
    </citation>
    <scope>NUCLEOTIDE SEQUENCE [LARGE SCALE GENOMIC DNA]</scope>
</reference>
<keyword evidence="1" id="KW-0812">Transmembrane</keyword>
<protein>
    <recommendedName>
        <fullName evidence="4">VWFA domain-containing protein</fullName>
    </recommendedName>
</protein>
<proteinExistence type="predicted"/>
<dbReference type="InterPro" id="IPR036465">
    <property type="entry name" value="vWFA_dom_sf"/>
</dbReference>
<evidence type="ECO:0008006" key="4">
    <source>
        <dbReference type="Google" id="ProtNLM"/>
    </source>
</evidence>
<evidence type="ECO:0000313" key="2">
    <source>
        <dbReference type="EMBL" id="KKS84573.1"/>
    </source>
</evidence>
<dbReference type="EMBL" id="LCFB01000017">
    <property type="protein sequence ID" value="KKS84573.1"/>
    <property type="molecule type" value="Genomic_DNA"/>
</dbReference>
<gene>
    <name evidence="2" type="ORF">UV59_C0017G0026</name>
</gene>
<feature type="transmembrane region" description="Helical" evidence="1">
    <location>
        <begin position="20"/>
        <end position="39"/>
    </location>
</feature>
<dbReference type="SUPFAM" id="SSF53300">
    <property type="entry name" value="vWA-like"/>
    <property type="match status" value="1"/>
</dbReference>
<accession>A0A0G1FCI1</accession>
<keyword evidence="1" id="KW-0472">Membrane</keyword>
<evidence type="ECO:0000313" key="3">
    <source>
        <dbReference type="Proteomes" id="UP000034543"/>
    </source>
</evidence>
<name>A0A0G1FCI1_9BACT</name>
<organism evidence="2 3">
    <name type="scientific">Candidatus Gottesmanbacteria bacterium GW2011_GWA1_43_11</name>
    <dbReference type="NCBI Taxonomy" id="1618436"/>
    <lineage>
        <taxon>Bacteria</taxon>
        <taxon>Candidatus Gottesmaniibacteriota</taxon>
    </lineage>
</organism>
<evidence type="ECO:0000256" key="1">
    <source>
        <dbReference type="SAM" id="Phobius"/>
    </source>
</evidence>
<dbReference type="CDD" id="cd00198">
    <property type="entry name" value="vWFA"/>
    <property type="match status" value="1"/>
</dbReference>
<dbReference type="Gene3D" id="3.40.50.410">
    <property type="entry name" value="von Willebrand factor, type A domain"/>
    <property type="match status" value="1"/>
</dbReference>
<sequence length="456" mass="49967">MNMQQLKNYLKNKGRLTGFASYSMVLLIALISILIVSLIQSRLLLSIYRRQSLSDTLVNEYAAESEIYDIFTRVVTYGATFPPDDVLTLPDGTQLTIDTEEDPITGDQAVTVTARRPYAVTILRGDRTVTVTGTDRVEIILAIDCTGSMDNPSGTVDGFGKPTTRIEEAENAALAFVDAIIAHPNYDRFYIGVEVFGIDAAWLKVDPLDVTSADLTPTNNHAQVRTSIAASFGHDTSFIESPACSLVIDNTSIGSSFALARDYFMAYPVPLGLTVKRAEVLITDGAPNSRMPYADCPDTDFGGDNFCPAFRHFCPGKFYENTKIPQWQCDNAYMSSCLAKREDDVTTPLIVNCNECQGRSRDFVRCVLAKSGTTYTEPPPSSLVYSGGVRDPDVDAYVVTIYNGVSPEIRGIFETYATKYFDLGNAANLTTILGDIFDDIVTSTSSFTLRRIIPAP</sequence>
<dbReference type="Proteomes" id="UP000034543">
    <property type="component" value="Unassembled WGS sequence"/>
</dbReference>
<keyword evidence="1" id="KW-1133">Transmembrane helix</keyword>
<comment type="caution">
    <text evidence="2">The sequence shown here is derived from an EMBL/GenBank/DDBJ whole genome shotgun (WGS) entry which is preliminary data.</text>
</comment>
<dbReference type="AlphaFoldDB" id="A0A0G1FCI1"/>
<dbReference type="STRING" id="1618436.UV59_C0017G0026"/>